<dbReference type="AlphaFoldDB" id="A0A9X0PGA0"/>
<evidence type="ECO:0008006" key="3">
    <source>
        <dbReference type="Google" id="ProtNLM"/>
    </source>
</evidence>
<evidence type="ECO:0000313" key="2">
    <source>
        <dbReference type="Proteomes" id="UP000524893"/>
    </source>
</evidence>
<comment type="caution">
    <text evidence="1">The sequence shown here is derived from an EMBL/GenBank/DDBJ whole genome shotgun (WGS) entry which is preliminary data.</text>
</comment>
<reference evidence="1 2" key="1">
    <citation type="journal article" date="2020" name="Access Microbiol">
        <title>Isolation and genome sequencing of Staphylococcus schleiferi subspecies coagulans from Antarctic seals.</title>
        <authorList>
            <person name="Foster G."/>
            <person name="Robb A."/>
            <person name="Paterson G.K."/>
        </authorList>
    </citation>
    <scope>NUCLEOTIDE SEQUENCE [LARGE SCALE GENOMIC DNA]</scope>
    <source>
        <strain evidence="1 2">M615/02/4</strain>
    </source>
</reference>
<evidence type="ECO:0000313" key="1">
    <source>
        <dbReference type="EMBL" id="MBA8777385.1"/>
    </source>
</evidence>
<accession>A0A9X0PGA0</accession>
<dbReference type="Proteomes" id="UP000524893">
    <property type="component" value="Unassembled WGS sequence"/>
</dbReference>
<name>A0A9X0PGA0_9STAP</name>
<organism evidence="1 2">
    <name type="scientific">Staphylococcus coagulans</name>
    <dbReference type="NCBI Taxonomy" id="74706"/>
    <lineage>
        <taxon>Bacteria</taxon>
        <taxon>Bacillati</taxon>
        <taxon>Bacillota</taxon>
        <taxon>Bacilli</taxon>
        <taxon>Bacillales</taxon>
        <taxon>Staphylococcaceae</taxon>
        <taxon>Staphylococcus</taxon>
    </lineage>
</organism>
<sequence>MSEITKARTLTYDGEEVYARSHIDVVDGLDKSKLLTDEQKQKLENINTDAIDVATPLKNGLMSAQDKTKLDALKQFDPSTLTNATTQKAGLMSAEDKQRLDELKTNSNAYDKGLSNTNASGAVIAANINKWPNQTQNVNLSKKVSECQNGIVLVWRSDAEDDNYHYQYVPKYHVSAHSTTKIVHLIPTNSANEFCTKTVIVKDNVVNGTDDNNNKTTKANKVRLHEILEF</sequence>
<dbReference type="EMBL" id="JABTCN010000047">
    <property type="protein sequence ID" value="MBA8777385.1"/>
    <property type="molecule type" value="Genomic_DNA"/>
</dbReference>
<proteinExistence type="predicted"/>
<gene>
    <name evidence="1" type="ORF">HR081_10945</name>
</gene>
<dbReference type="RefSeq" id="WP_182281200.1">
    <property type="nucleotide sequence ID" value="NZ_JABBKY010000001.1"/>
</dbReference>
<protein>
    <recommendedName>
        <fullName evidence="3">Minor structural protein</fullName>
    </recommendedName>
</protein>